<name>A0ACC8X9Q1_9FIRM</name>
<reference evidence="1" key="1">
    <citation type="submission" date="2016-08" db="EMBL/GenBank/DDBJ databases">
        <authorList>
            <person name="Ngugi D.K."/>
            <person name="Miyake S."/>
            <person name="Stingl U."/>
        </authorList>
    </citation>
    <scope>NUCLEOTIDE SEQUENCE</scope>
    <source>
        <strain evidence="1">SCG-B11WGA-EpuloA1</strain>
    </source>
</reference>
<evidence type="ECO:0000313" key="2">
    <source>
        <dbReference type="Proteomes" id="UP000188605"/>
    </source>
</evidence>
<keyword evidence="2" id="KW-1185">Reference proteome</keyword>
<comment type="caution">
    <text evidence="1">The sequence shown here is derived from an EMBL/GenBank/DDBJ whole genome shotgun (WGS) entry which is preliminary data.</text>
</comment>
<protein>
    <submittedName>
        <fullName evidence="1">Uncharacterized protein</fullName>
    </submittedName>
</protein>
<evidence type="ECO:0000313" key="1">
    <source>
        <dbReference type="EMBL" id="ONI38916.1"/>
    </source>
</evidence>
<dbReference type="Proteomes" id="UP000188605">
    <property type="component" value="Unassembled WGS sequence"/>
</dbReference>
<sequence length="204" mass="23461">MSDDNFLNIFLNRLGQIFLLNLVFILSSIPIFTIGASLTALYQCTLKIIKNTDEHILKIYFNALKVYFKQSTLTYIMLILSAFIMTNNVNFLININGGIFAKILLYLNVFLGCIWIVLSVYIFPVIATFENTLIKLVKNSIIFALTHIISTIVILIITFFPIALTYVDSALLPLYSFCWFFFGFAVIAYLNSFIFYKIFVPYIK</sequence>
<dbReference type="EMBL" id="LJDB01000076">
    <property type="protein sequence ID" value="ONI38916.1"/>
    <property type="molecule type" value="Genomic_DNA"/>
</dbReference>
<accession>A0ACC8X9Q1</accession>
<organism evidence="1 2">
    <name type="scientific">Candidatus Epulonipiscium fishelsonii</name>
    <dbReference type="NCBI Taxonomy" id="77094"/>
    <lineage>
        <taxon>Bacteria</taxon>
        <taxon>Bacillati</taxon>
        <taxon>Bacillota</taxon>
        <taxon>Clostridia</taxon>
        <taxon>Lachnospirales</taxon>
        <taxon>Lachnospiraceae</taxon>
        <taxon>Candidatus Epulonipiscium</taxon>
    </lineage>
</organism>
<proteinExistence type="predicted"/>
<gene>
    <name evidence="1" type="ORF">AN396_09790</name>
</gene>